<evidence type="ECO:0008006" key="2">
    <source>
        <dbReference type="Google" id="ProtNLM"/>
    </source>
</evidence>
<comment type="caution">
    <text evidence="1">The sequence shown here is derived from an EMBL/GenBank/DDBJ whole genome shotgun (WGS) entry which is preliminary data.</text>
</comment>
<proteinExistence type="predicted"/>
<sequence>MENETSLVEIKNEVNKQLADPETFNTLVLTTFKGIDAQQIKTAIMEGMMRGFSFKDFLEKNIYAVPFSGKYSLVTSIDYARKVGMRSGIVGKLAPEYEEKDGKIISCTVTVKRKVNEYVGEYTARVFFVEYYKAGKNGYPSLWDSKPHTMIAKVAEMHALRMACPEELSQNYVEEEMQYTIKAKPEVDIIECGEKLEATKSLEEFKRVWSDLPVEAKNQLESLKNRLKEKFKPVKSKKVKIKPKTK</sequence>
<dbReference type="AlphaFoldDB" id="A0A0F9K8G4"/>
<gene>
    <name evidence="1" type="ORF">LCGC14_1666160</name>
</gene>
<name>A0A0F9K8G4_9ZZZZ</name>
<organism evidence="1">
    <name type="scientific">marine sediment metagenome</name>
    <dbReference type="NCBI Taxonomy" id="412755"/>
    <lineage>
        <taxon>unclassified sequences</taxon>
        <taxon>metagenomes</taxon>
        <taxon>ecological metagenomes</taxon>
    </lineage>
</organism>
<reference evidence="1" key="1">
    <citation type="journal article" date="2015" name="Nature">
        <title>Complex archaea that bridge the gap between prokaryotes and eukaryotes.</title>
        <authorList>
            <person name="Spang A."/>
            <person name="Saw J.H."/>
            <person name="Jorgensen S.L."/>
            <person name="Zaremba-Niedzwiedzka K."/>
            <person name="Martijn J."/>
            <person name="Lind A.E."/>
            <person name="van Eijk R."/>
            <person name="Schleper C."/>
            <person name="Guy L."/>
            <person name="Ettema T.J."/>
        </authorList>
    </citation>
    <scope>NUCLEOTIDE SEQUENCE</scope>
</reference>
<dbReference type="GO" id="GO:0003677">
    <property type="term" value="F:DNA binding"/>
    <property type="evidence" value="ECO:0007669"/>
    <property type="project" value="InterPro"/>
</dbReference>
<dbReference type="Pfam" id="PF03837">
    <property type="entry name" value="RecT"/>
    <property type="match status" value="1"/>
</dbReference>
<protein>
    <recommendedName>
        <fullName evidence="2">Phage recombination protein Bet</fullName>
    </recommendedName>
</protein>
<dbReference type="InterPro" id="IPR018330">
    <property type="entry name" value="RecT_fam"/>
</dbReference>
<accession>A0A0F9K8G4</accession>
<dbReference type="EMBL" id="LAZR01014233">
    <property type="protein sequence ID" value="KKM18388.1"/>
    <property type="molecule type" value="Genomic_DNA"/>
</dbReference>
<evidence type="ECO:0000313" key="1">
    <source>
        <dbReference type="EMBL" id="KKM18388.1"/>
    </source>
</evidence>
<dbReference type="GO" id="GO:0006259">
    <property type="term" value="P:DNA metabolic process"/>
    <property type="evidence" value="ECO:0007669"/>
    <property type="project" value="InterPro"/>
</dbReference>